<sequence length="625" mass="69558">MRSPLPRRAHQALVRWLAGSYRERPDGQVANGHHNVNYVVPLRWTLALLLRMPFRAQVKCRTPLAGVQVVPRIWHSEAQLLSVVTRHLREVPRCVADFGDWSLHAYRAGRALSEMNPDGPVDEDLMWSFAEFFARAASVPEKELPPRPEGWPEPGDSQGFLDWLIDFTEDRVHRPNRGRFDALFEAVGIRTDVMTEFKRDPFRSPLTSRPFCLLHTDVHRANVIVDGGELVVIDWELALYGDPLHDLATHLVRMGYDKDEQKRMTRLWAEAMVRAGHEDMTAGLDDDLGVYLDFEYAQSVFPDVMRAALALRTDADEDDFGAAAVKVCGALRRAADPLKLTDVPDERRAERALRDWHAGLRWRPGSAAAGITDERGIVEDAYVHGLTSTDEFKELADWLTPVADRCVLFDFDGPICRLFPHGSSEIVARDLRGVVSRHGLGDRLTVEVQRTIDPHDVLRAMDQDPFGRSLVPELEDRLTKGEVAAADTAPATPGSTRLIRALKARGCRIAVVTNNSPQAVAAYLKRESLLDAFGPHIYGRTDRPSLLKPHPDSLDRALDALGAEPEDALMIGDTATDLEAAAKANVRFVGYGRDERKAAPLRAAGAEIVVTTLHPLVDLVESCPS</sequence>
<dbReference type="EMBL" id="JBIRGQ010000007">
    <property type="protein sequence ID" value="MFH8550361.1"/>
    <property type="molecule type" value="Genomic_DNA"/>
</dbReference>
<dbReference type="Pfam" id="PF00702">
    <property type="entry name" value="Hydrolase"/>
    <property type="match status" value="1"/>
</dbReference>
<dbReference type="SUPFAM" id="SSF56112">
    <property type="entry name" value="Protein kinase-like (PK-like)"/>
    <property type="match status" value="1"/>
</dbReference>
<dbReference type="InterPro" id="IPR006439">
    <property type="entry name" value="HAD-SF_hydro_IA"/>
</dbReference>
<keyword evidence="3" id="KW-1185">Reference proteome</keyword>
<dbReference type="InterPro" id="IPR023214">
    <property type="entry name" value="HAD_sf"/>
</dbReference>
<comment type="caution">
    <text evidence="2">The sequence shown here is derived from an EMBL/GenBank/DDBJ whole genome shotgun (WGS) entry which is preliminary data.</text>
</comment>
<organism evidence="2 3">
    <name type="scientific">Streptomyces longisporoflavus</name>
    <dbReference type="NCBI Taxonomy" id="28044"/>
    <lineage>
        <taxon>Bacteria</taxon>
        <taxon>Bacillati</taxon>
        <taxon>Actinomycetota</taxon>
        <taxon>Actinomycetes</taxon>
        <taxon>Kitasatosporales</taxon>
        <taxon>Streptomycetaceae</taxon>
        <taxon>Streptomyces</taxon>
    </lineage>
</organism>
<dbReference type="PANTHER" id="PTHR40086:SF1">
    <property type="entry name" value="CELL CYCLE REGULATOR CCRZ"/>
    <property type="match status" value="1"/>
</dbReference>
<evidence type="ECO:0000259" key="1">
    <source>
        <dbReference type="Pfam" id="PF01636"/>
    </source>
</evidence>
<dbReference type="Proteomes" id="UP001610818">
    <property type="component" value="Unassembled WGS sequence"/>
</dbReference>
<evidence type="ECO:0000313" key="3">
    <source>
        <dbReference type="Proteomes" id="UP001610818"/>
    </source>
</evidence>
<accession>A0ABW7QZB5</accession>
<dbReference type="InterPro" id="IPR002575">
    <property type="entry name" value="Aminoglycoside_PTrfase"/>
</dbReference>
<dbReference type="GO" id="GO:0016787">
    <property type="term" value="F:hydrolase activity"/>
    <property type="evidence" value="ECO:0007669"/>
    <property type="project" value="UniProtKB-KW"/>
</dbReference>
<protein>
    <submittedName>
        <fullName evidence="2">HAD-IA family hydrolase</fullName>
    </submittedName>
</protein>
<dbReference type="Pfam" id="PF01636">
    <property type="entry name" value="APH"/>
    <property type="match status" value="1"/>
</dbReference>
<reference evidence="2 3" key="1">
    <citation type="submission" date="2024-10" db="EMBL/GenBank/DDBJ databases">
        <title>The Natural Products Discovery Center: Release of the First 8490 Sequenced Strains for Exploring Actinobacteria Biosynthetic Diversity.</title>
        <authorList>
            <person name="Kalkreuter E."/>
            <person name="Kautsar S.A."/>
            <person name="Yang D."/>
            <person name="Bader C.D."/>
            <person name="Teijaro C.N."/>
            <person name="Fluegel L."/>
            <person name="Davis C.M."/>
            <person name="Simpson J.R."/>
            <person name="Lauterbach L."/>
            <person name="Steele A.D."/>
            <person name="Gui C."/>
            <person name="Meng S."/>
            <person name="Li G."/>
            <person name="Viehrig K."/>
            <person name="Ye F."/>
            <person name="Su P."/>
            <person name="Kiefer A.F."/>
            <person name="Nichols A."/>
            <person name="Cepeda A.J."/>
            <person name="Yan W."/>
            <person name="Fan B."/>
            <person name="Jiang Y."/>
            <person name="Adhikari A."/>
            <person name="Zheng C.-J."/>
            <person name="Schuster L."/>
            <person name="Cowan T.M."/>
            <person name="Smanski M.J."/>
            <person name="Chevrette M.G."/>
            <person name="De Carvalho L.P.S."/>
            <person name="Shen B."/>
        </authorList>
    </citation>
    <scope>NUCLEOTIDE SEQUENCE [LARGE SCALE GENOMIC DNA]</scope>
    <source>
        <strain evidence="2 3">NPDC017990</strain>
    </source>
</reference>
<gene>
    <name evidence="2" type="ORF">ACH4F9_35685</name>
</gene>
<evidence type="ECO:0000313" key="2">
    <source>
        <dbReference type="EMBL" id="MFH8550361.1"/>
    </source>
</evidence>
<dbReference type="NCBIfam" id="TIGR01509">
    <property type="entry name" value="HAD-SF-IA-v3"/>
    <property type="match status" value="1"/>
</dbReference>
<dbReference type="Gene3D" id="3.90.1200.10">
    <property type="match status" value="1"/>
</dbReference>
<dbReference type="PANTHER" id="PTHR40086">
    <property type="entry name" value="PHOSPHOTRANSFERASE YTMP-RELATED"/>
    <property type="match status" value="1"/>
</dbReference>
<dbReference type="InterPro" id="IPR011009">
    <property type="entry name" value="Kinase-like_dom_sf"/>
</dbReference>
<feature type="domain" description="Aminoglycoside phosphotransferase" evidence="1">
    <location>
        <begin position="75"/>
        <end position="271"/>
    </location>
</feature>
<name>A0ABW7QZB5_9ACTN</name>
<dbReference type="NCBIfam" id="TIGR01549">
    <property type="entry name" value="HAD-SF-IA-v1"/>
    <property type="match status" value="1"/>
</dbReference>
<dbReference type="InterPro" id="IPR036412">
    <property type="entry name" value="HAD-like_sf"/>
</dbReference>
<dbReference type="RefSeq" id="WP_397716773.1">
    <property type="nucleotide sequence ID" value="NZ_JBIRGN010000007.1"/>
</dbReference>
<proteinExistence type="predicted"/>
<dbReference type="InterPro" id="IPR052077">
    <property type="entry name" value="CcrZ_PhaseVar_Mediator"/>
</dbReference>
<dbReference type="SUPFAM" id="SSF56784">
    <property type="entry name" value="HAD-like"/>
    <property type="match status" value="1"/>
</dbReference>
<dbReference type="Gene3D" id="3.40.50.1000">
    <property type="entry name" value="HAD superfamily/HAD-like"/>
    <property type="match status" value="1"/>
</dbReference>
<keyword evidence="2" id="KW-0378">Hydrolase</keyword>